<dbReference type="AlphaFoldDB" id="A0A8D8VBR2"/>
<proteinExistence type="predicted"/>
<name>A0A8D8VBR2_9HEMI</name>
<sequence length="99" mass="11911">MPQILNFSTMKTMKIPLPLKIHTIYLVLVQQNQMNTRKQSNDHPKRWKNHTINQMVQILNSLIMKTMKIPLPMKIHTIYHVLVQQKHLYYTFKVTFLLI</sequence>
<protein>
    <submittedName>
        <fullName evidence="1">Uncharacterized protein</fullName>
    </submittedName>
</protein>
<reference evidence="1" key="1">
    <citation type="submission" date="2021-05" db="EMBL/GenBank/DDBJ databases">
        <authorList>
            <person name="Alioto T."/>
            <person name="Alioto T."/>
            <person name="Gomez Garrido J."/>
        </authorList>
    </citation>
    <scope>NUCLEOTIDE SEQUENCE</scope>
</reference>
<organism evidence="1">
    <name type="scientific">Cacopsylla melanoneura</name>
    <dbReference type="NCBI Taxonomy" id="428564"/>
    <lineage>
        <taxon>Eukaryota</taxon>
        <taxon>Metazoa</taxon>
        <taxon>Ecdysozoa</taxon>
        <taxon>Arthropoda</taxon>
        <taxon>Hexapoda</taxon>
        <taxon>Insecta</taxon>
        <taxon>Pterygota</taxon>
        <taxon>Neoptera</taxon>
        <taxon>Paraneoptera</taxon>
        <taxon>Hemiptera</taxon>
        <taxon>Sternorrhyncha</taxon>
        <taxon>Psylloidea</taxon>
        <taxon>Psyllidae</taxon>
        <taxon>Psyllinae</taxon>
        <taxon>Cacopsylla</taxon>
    </lineage>
</organism>
<evidence type="ECO:0000313" key="1">
    <source>
        <dbReference type="EMBL" id="CAG6722650.1"/>
    </source>
</evidence>
<dbReference type="EMBL" id="HBUF01364201">
    <property type="protein sequence ID" value="CAG6722650.1"/>
    <property type="molecule type" value="Transcribed_RNA"/>
</dbReference>
<accession>A0A8D8VBR2</accession>